<evidence type="ECO:0000256" key="2">
    <source>
        <dbReference type="ARBA" id="ARBA00022679"/>
    </source>
</evidence>
<dbReference type="PROSITE" id="PS50011">
    <property type="entry name" value="PROTEIN_KINASE_DOM"/>
    <property type="match status" value="1"/>
</dbReference>
<reference evidence="7" key="1">
    <citation type="submission" date="2021-10" db="EMBL/GenBank/DDBJ databases">
        <authorList>
            <person name="Piombo E."/>
        </authorList>
    </citation>
    <scope>NUCLEOTIDE SEQUENCE</scope>
</reference>
<dbReference type="GO" id="GO:0005524">
    <property type="term" value="F:ATP binding"/>
    <property type="evidence" value="ECO:0007669"/>
    <property type="project" value="UniProtKB-KW"/>
</dbReference>
<keyword evidence="1" id="KW-0723">Serine/threonine-protein kinase</keyword>
<keyword evidence="2" id="KW-0808">Transferase</keyword>
<organism evidence="7 8">
    <name type="scientific">Clonostachys rhizophaga</name>
    <dbReference type="NCBI Taxonomy" id="160324"/>
    <lineage>
        <taxon>Eukaryota</taxon>
        <taxon>Fungi</taxon>
        <taxon>Dikarya</taxon>
        <taxon>Ascomycota</taxon>
        <taxon>Pezizomycotina</taxon>
        <taxon>Sordariomycetes</taxon>
        <taxon>Hypocreomycetidae</taxon>
        <taxon>Hypocreales</taxon>
        <taxon>Bionectriaceae</taxon>
        <taxon>Clonostachys</taxon>
    </lineage>
</organism>
<dbReference type="Pfam" id="PF00069">
    <property type="entry name" value="Pkinase"/>
    <property type="match status" value="1"/>
</dbReference>
<comment type="caution">
    <text evidence="7">The sequence shown here is derived from an EMBL/GenBank/DDBJ whole genome shotgun (WGS) entry which is preliminary data.</text>
</comment>
<dbReference type="AlphaFoldDB" id="A0A9N9VIQ8"/>
<accession>A0A9N9VIQ8</accession>
<dbReference type="GO" id="GO:0004674">
    <property type="term" value="F:protein serine/threonine kinase activity"/>
    <property type="evidence" value="ECO:0007669"/>
    <property type="project" value="UniProtKB-KW"/>
</dbReference>
<dbReference type="Gene3D" id="1.10.510.10">
    <property type="entry name" value="Transferase(Phosphotransferase) domain 1"/>
    <property type="match status" value="1"/>
</dbReference>
<dbReference type="GO" id="GO:0043484">
    <property type="term" value="P:regulation of RNA splicing"/>
    <property type="evidence" value="ECO:0007669"/>
    <property type="project" value="TreeGrafter"/>
</dbReference>
<dbReference type="Proteomes" id="UP000696573">
    <property type="component" value="Unassembled WGS sequence"/>
</dbReference>
<dbReference type="Gene3D" id="3.30.200.20">
    <property type="entry name" value="Phosphorylase Kinase, domain 1"/>
    <property type="match status" value="1"/>
</dbReference>
<dbReference type="InterPro" id="IPR000719">
    <property type="entry name" value="Prot_kinase_dom"/>
</dbReference>
<evidence type="ECO:0000313" key="8">
    <source>
        <dbReference type="Proteomes" id="UP000696573"/>
    </source>
</evidence>
<evidence type="ECO:0000256" key="1">
    <source>
        <dbReference type="ARBA" id="ARBA00022527"/>
    </source>
</evidence>
<name>A0A9N9VIQ8_9HYPO</name>
<dbReference type="SUPFAM" id="SSF56112">
    <property type="entry name" value="Protein kinase-like (PK-like)"/>
    <property type="match status" value="1"/>
</dbReference>
<dbReference type="SMART" id="SM00220">
    <property type="entry name" value="S_TKc"/>
    <property type="match status" value="1"/>
</dbReference>
<dbReference type="PANTHER" id="PTHR45646">
    <property type="entry name" value="SERINE/THREONINE-PROTEIN KINASE DOA-RELATED"/>
    <property type="match status" value="1"/>
</dbReference>
<dbReference type="InterPro" id="IPR011009">
    <property type="entry name" value="Kinase-like_dom_sf"/>
</dbReference>
<keyword evidence="5" id="KW-0067">ATP-binding</keyword>
<sequence>MDIVSLIPASDEYESPFHFIEDENECPGGHYSVTPDEIFHGEKTKYQVMLNINFGDKSTVWVCHDYDLTVKYWAVKILSVDASKNTREHLVEEYVKKPLDRLEEKEQRNQLNNAICLPVDKFLVRGPKGNHQCFVYPLLGPKAQPGRMSECLEILRWGHFGDDKLCAKGYYQLVNAVRFIHSQQLCHGGIIPANVFYRIQGLDGKRVNNVCLILGGGKRRMAREGEIRAEPRKEVKRIHKGAGDWKSRSVSWNPARIRRYLTSDIALIDFGQCFLQSDPPSTLDIPESYQPPELMLKNILGPGTDLWTLGCTLYELRMNRPLLDFGSTDRIERLQCIVKTLESLGGNVKDLESYGCPDLNVSRLSESKCIPALSDLLKESTSTFVVGDPPRIYRLAVIDHATEQRAIEILLQKLLKYDYEQRTGAEAIINDDWLNRRYRKRKRTRKRLGWAQIIRSP</sequence>
<protein>
    <recommendedName>
        <fullName evidence="6">Protein kinase domain-containing protein</fullName>
    </recommendedName>
</protein>
<dbReference type="GO" id="GO:0005634">
    <property type="term" value="C:nucleus"/>
    <property type="evidence" value="ECO:0007669"/>
    <property type="project" value="TreeGrafter"/>
</dbReference>
<evidence type="ECO:0000256" key="5">
    <source>
        <dbReference type="ARBA" id="ARBA00022840"/>
    </source>
</evidence>
<evidence type="ECO:0000256" key="4">
    <source>
        <dbReference type="ARBA" id="ARBA00022777"/>
    </source>
</evidence>
<feature type="domain" description="Protein kinase" evidence="6">
    <location>
        <begin position="46"/>
        <end position="434"/>
    </location>
</feature>
<keyword evidence="4" id="KW-0418">Kinase</keyword>
<evidence type="ECO:0000259" key="6">
    <source>
        <dbReference type="PROSITE" id="PS50011"/>
    </source>
</evidence>
<proteinExistence type="predicted"/>
<dbReference type="InterPro" id="IPR051175">
    <property type="entry name" value="CLK_kinases"/>
</dbReference>
<keyword evidence="3" id="KW-0547">Nucleotide-binding</keyword>
<keyword evidence="8" id="KW-1185">Reference proteome</keyword>
<dbReference type="OrthoDB" id="5979581at2759"/>
<dbReference type="PANTHER" id="PTHR45646:SF11">
    <property type="entry name" value="SERINE_THREONINE-PROTEIN KINASE DOA"/>
    <property type="match status" value="1"/>
</dbReference>
<gene>
    <name evidence="7" type="ORF">CRHIZ90672A_00016322</name>
</gene>
<evidence type="ECO:0000313" key="7">
    <source>
        <dbReference type="EMBL" id="CAH0022512.1"/>
    </source>
</evidence>
<evidence type="ECO:0000256" key="3">
    <source>
        <dbReference type="ARBA" id="ARBA00022741"/>
    </source>
</evidence>
<dbReference type="EMBL" id="CABFNQ020000679">
    <property type="protein sequence ID" value="CAH0022512.1"/>
    <property type="molecule type" value="Genomic_DNA"/>
</dbReference>